<dbReference type="OrthoDB" id="7062615at2"/>
<accession>A0A095VWB1</accession>
<evidence type="ECO:0008006" key="4">
    <source>
        <dbReference type="Google" id="ProtNLM"/>
    </source>
</evidence>
<dbReference type="HOGENOM" id="CLU_096000_4_0_6"/>
<proteinExistence type="predicted"/>
<dbReference type="EMBL" id="AUVB01000001">
    <property type="protein sequence ID" value="KGE05353.1"/>
    <property type="molecule type" value="Genomic_DNA"/>
</dbReference>
<dbReference type="AlphaFoldDB" id="A0A095VWB1"/>
<keyword evidence="1" id="KW-0472">Membrane</keyword>
<dbReference type="RefSeq" id="WP_035516057.1">
    <property type="nucleotide sequence ID" value="NZ_KN234760.1"/>
</dbReference>
<keyword evidence="1" id="KW-0812">Transmembrane</keyword>
<dbReference type="InterPro" id="IPR019253">
    <property type="entry name" value="DUF2244_TM"/>
</dbReference>
<dbReference type="STRING" id="1265313.HRUBRA_00033"/>
<evidence type="ECO:0000313" key="2">
    <source>
        <dbReference type="EMBL" id="KGE05353.1"/>
    </source>
</evidence>
<feature type="transmembrane region" description="Helical" evidence="1">
    <location>
        <begin position="28"/>
        <end position="46"/>
    </location>
</feature>
<keyword evidence="1" id="KW-1133">Transmembrane helix</keyword>
<name>A0A095VWB1_9GAMM</name>
<evidence type="ECO:0000256" key="1">
    <source>
        <dbReference type="SAM" id="Phobius"/>
    </source>
</evidence>
<evidence type="ECO:0000313" key="3">
    <source>
        <dbReference type="Proteomes" id="UP000029640"/>
    </source>
</evidence>
<organism evidence="2 3">
    <name type="scientific">Pseudohaliea rubra DSM 19751</name>
    <dbReference type="NCBI Taxonomy" id="1265313"/>
    <lineage>
        <taxon>Bacteria</taxon>
        <taxon>Pseudomonadati</taxon>
        <taxon>Pseudomonadota</taxon>
        <taxon>Gammaproteobacteria</taxon>
        <taxon>Cellvibrionales</taxon>
        <taxon>Halieaceae</taxon>
        <taxon>Pseudohaliea</taxon>
    </lineage>
</organism>
<dbReference type="eggNOG" id="COG5488">
    <property type="taxonomic scope" value="Bacteria"/>
</dbReference>
<sequence length="167" mass="18471">MVTSERSTTGLRIIARPNHSSSWQANQLVLLALAVPSLGVGVILAFYGAWLVLPFAGLELSALGWALYRVNHKLQFRQVITLNDLDVQIDEGRSAPVRSWRLARQGTALAVTPEQHPWEGPRLAVYSSDHRVPVGDFLNRDDVLSLLGLLRAEIRVGTSSPMAQRRL</sequence>
<dbReference type="Pfam" id="PF10003">
    <property type="entry name" value="DUF2244"/>
    <property type="match status" value="1"/>
</dbReference>
<reference evidence="2 3" key="1">
    <citation type="journal article" date="2014" name="Genome Announc.">
        <title>Genome Sequence of Gammaproteobacterial Pseudohaliea rubra Type Strain DSM 19751, Isolated from Coastal Seawater of the Mediterranean Sea.</title>
        <authorList>
            <person name="Spring S."/>
            <person name="Fiebig A."/>
            <person name="Riedel T."/>
            <person name="Goker M."/>
            <person name="Klenk H.P."/>
        </authorList>
    </citation>
    <scope>NUCLEOTIDE SEQUENCE [LARGE SCALE GENOMIC DNA]</scope>
    <source>
        <strain evidence="2 3">DSM 19751</strain>
    </source>
</reference>
<dbReference type="Proteomes" id="UP000029640">
    <property type="component" value="Unassembled WGS sequence"/>
</dbReference>
<keyword evidence="3" id="KW-1185">Reference proteome</keyword>
<gene>
    <name evidence="2" type="ORF">HRUBRA_00033</name>
</gene>
<protein>
    <recommendedName>
        <fullName evidence="4">DUF2244 domain-containing protein</fullName>
    </recommendedName>
</protein>
<comment type="caution">
    <text evidence="2">The sequence shown here is derived from an EMBL/GenBank/DDBJ whole genome shotgun (WGS) entry which is preliminary data.</text>
</comment>